<protein>
    <submittedName>
        <fullName evidence="3">DUF308 domain-containing protein</fullName>
    </submittedName>
</protein>
<feature type="transmembrane region" description="Helical" evidence="1">
    <location>
        <begin position="94"/>
        <end position="113"/>
    </location>
</feature>
<reference evidence="4 5" key="1">
    <citation type="submission" date="2020-07" db="EMBL/GenBank/DDBJ databases">
        <title>Description of Limosilactobacillus balticus sp. nov., Limosilactobacillus agrestis sp. nov., Limosilactobacillus albertensis sp. nov., Limosilactobacillus rudii sp. nov., Limosilactobacillus fastidiosus sp. nov., five novel Limosilactobacillus species isolated from the vertebrate gastrointestinal tract, and proposal of 6 subspecies of Limosilactobacillus reuteri adapted to the gastrointestinal tract of specific vertebrate hosts.</title>
        <authorList>
            <person name="Li F."/>
            <person name="Cheng C."/>
            <person name="Zheng J."/>
            <person name="Quevedo R.M."/>
            <person name="Li J."/>
            <person name="Roos S."/>
            <person name="Gaenzle M.G."/>
            <person name="Walter J."/>
        </authorList>
    </citation>
    <scope>NUCLEOTIDE SEQUENCE [LARGE SCALE GENOMIC DNA]</scope>
    <source>
        <strain evidence="3 4">WF-MA3-C</strain>
        <strain evidence="2 5">WF-MO7-1</strain>
    </source>
</reference>
<keyword evidence="1" id="KW-0812">Transmembrane</keyword>
<feature type="transmembrane region" description="Helical" evidence="1">
    <location>
        <begin position="35"/>
        <end position="56"/>
    </location>
</feature>
<comment type="caution">
    <text evidence="3">The sequence shown here is derived from an EMBL/GenBank/DDBJ whole genome shotgun (WGS) entry which is preliminary data.</text>
</comment>
<sequence>MNNISHRRFDWFSFFVGILFILGGFISFSRPDRTLQLLSVIIGVVFIFDGIFELTIRRRFLRSLHESSAWVVVLGALNVVLGIIFIFHPGFGTLYIAIIFAAWFIIDSAMELSVGRLFKGISGGYYWLTIIFSILGIILGVVLLLSPVVSALTVVWIISVFLIVFGVLKIVQAFN</sequence>
<organism evidence="3 4">
    <name type="scientific">Limosilactobacillus fastidiosus</name>
    <dbReference type="NCBI Taxonomy" id="2759855"/>
    <lineage>
        <taxon>Bacteria</taxon>
        <taxon>Bacillati</taxon>
        <taxon>Bacillota</taxon>
        <taxon>Bacilli</taxon>
        <taxon>Lactobacillales</taxon>
        <taxon>Lactobacillaceae</taxon>
        <taxon>Limosilactobacillus</taxon>
    </lineage>
</organism>
<dbReference type="EMBL" id="JACIUZ010000044">
    <property type="protein sequence ID" value="MBB1063573.1"/>
    <property type="molecule type" value="Genomic_DNA"/>
</dbReference>
<proteinExistence type="predicted"/>
<keyword evidence="5" id="KW-1185">Reference proteome</keyword>
<dbReference type="PANTHER" id="PTHR34989">
    <property type="entry name" value="PROTEIN HDED"/>
    <property type="match status" value="1"/>
</dbReference>
<keyword evidence="1" id="KW-1133">Transmembrane helix</keyword>
<accession>A0A7W3YDA6</accession>
<feature type="transmembrane region" description="Helical" evidence="1">
    <location>
        <begin position="151"/>
        <end position="171"/>
    </location>
</feature>
<dbReference type="Proteomes" id="UP000544052">
    <property type="component" value="Unassembled WGS sequence"/>
</dbReference>
<feature type="transmembrane region" description="Helical" evidence="1">
    <location>
        <begin position="12"/>
        <end position="29"/>
    </location>
</feature>
<evidence type="ECO:0000313" key="5">
    <source>
        <dbReference type="Proteomes" id="UP000544052"/>
    </source>
</evidence>
<dbReference type="GO" id="GO:0005886">
    <property type="term" value="C:plasma membrane"/>
    <property type="evidence" value="ECO:0007669"/>
    <property type="project" value="TreeGrafter"/>
</dbReference>
<dbReference type="Proteomes" id="UP000518255">
    <property type="component" value="Unassembled WGS sequence"/>
</dbReference>
<gene>
    <name evidence="3" type="ORF">H5R63_08695</name>
    <name evidence="2" type="ORF">H5R64_07375</name>
</gene>
<dbReference type="PANTHER" id="PTHR34989:SF1">
    <property type="entry name" value="PROTEIN HDED"/>
    <property type="match status" value="1"/>
</dbReference>
<dbReference type="Pfam" id="PF03729">
    <property type="entry name" value="DUF308"/>
    <property type="match status" value="2"/>
</dbReference>
<feature type="transmembrane region" description="Helical" evidence="1">
    <location>
        <begin position="68"/>
        <end position="88"/>
    </location>
</feature>
<dbReference type="InterPro" id="IPR005325">
    <property type="entry name" value="DUF308_memb"/>
</dbReference>
<dbReference type="RefSeq" id="WP_182581707.1">
    <property type="nucleotide sequence ID" value="NZ_JACIUY010000064.1"/>
</dbReference>
<dbReference type="EMBL" id="JACIUY010000064">
    <property type="protein sequence ID" value="MBB1086852.1"/>
    <property type="molecule type" value="Genomic_DNA"/>
</dbReference>
<keyword evidence="1" id="KW-0472">Membrane</keyword>
<dbReference type="AlphaFoldDB" id="A0A7W3YDA6"/>
<dbReference type="InterPro" id="IPR052712">
    <property type="entry name" value="Acid_resist_chaperone_HdeD"/>
</dbReference>
<feature type="transmembrane region" description="Helical" evidence="1">
    <location>
        <begin position="125"/>
        <end position="145"/>
    </location>
</feature>
<evidence type="ECO:0000256" key="1">
    <source>
        <dbReference type="SAM" id="Phobius"/>
    </source>
</evidence>
<name>A0A7W3YDA6_9LACO</name>
<evidence type="ECO:0000313" key="2">
    <source>
        <dbReference type="EMBL" id="MBB1063573.1"/>
    </source>
</evidence>
<evidence type="ECO:0000313" key="3">
    <source>
        <dbReference type="EMBL" id="MBB1086852.1"/>
    </source>
</evidence>
<evidence type="ECO:0000313" key="4">
    <source>
        <dbReference type="Proteomes" id="UP000518255"/>
    </source>
</evidence>